<reference evidence="1 2" key="1">
    <citation type="journal article" date="2018" name="Front. Microbiol.">
        <title>Genome-Wide Analysis of Corynespora cassiicola Leaf Fall Disease Putative Effectors.</title>
        <authorList>
            <person name="Lopez D."/>
            <person name="Ribeiro S."/>
            <person name="Label P."/>
            <person name="Fumanal B."/>
            <person name="Venisse J.S."/>
            <person name="Kohler A."/>
            <person name="de Oliveira R.R."/>
            <person name="Labutti K."/>
            <person name="Lipzen A."/>
            <person name="Lail K."/>
            <person name="Bauer D."/>
            <person name="Ohm R.A."/>
            <person name="Barry K.W."/>
            <person name="Spatafora J."/>
            <person name="Grigoriev I.V."/>
            <person name="Martin F.M."/>
            <person name="Pujade-Renaud V."/>
        </authorList>
    </citation>
    <scope>NUCLEOTIDE SEQUENCE [LARGE SCALE GENOMIC DNA]</scope>
    <source>
        <strain evidence="1 2">Philippines</strain>
    </source>
</reference>
<keyword evidence="1" id="KW-0808">Transferase</keyword>
<dbReference type="Proteomes" id="UP000240883">
    <property type="component" value="Unassembled WGS sequence"/>
</dbReference>
<dbReference type="STRING" id="1448308.A0A2T2NUW3"/>
<name>A0A2T2NUW3_CORCC</name>
<dbReference type="InterPro" id="IPR029063">
    <property type="entry name" value="SAM-dependent_MTases_sf"/>
</dbReference>
<evidence type="ECO:0000313" key="1">
    <source>
        <dbReference type="EMBL" id="PSN69184.1"/>
    </source>
</evidence>
<sequence>MSDTDENTEIVTIHDREFQKLSVDQKIYCVPVDEREEDRLASQHELIFRLFGTLFIPRISNPHKILDCGHGRGEWVVAVAEDYEECKVVGVDIWPELLSLNQPDNLALFGYNLNDRLNDLVVFGRRGYDLIHSRFVGPGIKANRWSSYVRDMKNLLKPGGWMQMMEYYPNIQSDNGRLSSESSIRRWYEGYVYAMERANRKPRIAQELRPLMEAAGLRDIRDPVQASIGRDSVWMVGELLDSLAIWPFVEHLGWTAAQVETLMQGVRAELEDESLRLYIPVVRVILSILHVYLGAQHRCPRNVASHAELDEDDELTMHPKSTLATVGHHSVHTDSHK</sequence>
<organism evidence="1 2">
    <name type="scientific">Corynespora cassiicola Philippines</name>
    <dbReference type="NCBI Taxonomy" id="1448308"/>
    <lineage>
        <taxon>Eukaryota</taxon>
        <taxon>Fungi</taxon>
        <taxon>Dikarya</taxon>
        <taxon>Ascomycota</taxon>
        <taxon>Pezizomycotina</taxon>
        <taxon>Dothideomycetes</taxon>
        <taxon>Pleosporomycetidae</taxon>
        <taxon>Pleosporales</taxon>
        <taxon>Corynesporascaceae</taxon>
        <taxon>Corynespora</taxon>
    </lineage>
</organism>
<dbReference type="PANTHER" id="PTHR43591">
    <property type="entry name" value="METHYLTRANSFERASE"/>
    <property type="match status" value="1"/>
</dbReference>
<accession>A0A2T2NUW3</accession>
<keyword evidence="1" id="KW-0489">Methyltransferase</keyword>
<dbReference type="Pfam" id="PF13489">
    <property type="entry name" value="Methyltransf_23"/>
    <property type="match status" value="1"/>
</dbReference>
<dbReference type="OrthoDB" id="506498at2759"/>
<dbReference type="GO" id="GO:0032259">
    <property type="term" value="P:methylation"/>
    <property type="evidence" value="ECO:0007669"/>
    <property type="project" value="UniProtKB-KW"/>
</dbReference>
<protein>
    <submittedName>
        <fullName evidence="1">S-adenosyl-L-methionine-dependent methyltransferase</fullName>
    </submittedName>
</protein>
<dbReference type="CDD" id="cd02440">
    <property type="entry name" value="AdoMet_MTases"/>
    <property type="match status" value="1"/>
</dbReference>
<dbReference type="EMBL" id="KZ678133">
    <property type="protein sequence ID" value="PSN69184.1"/>
    <property type="molecule type" value="Genomic_DNA"/>
</dbReference>
<keyword evidence="2" id="KW-1185">Reference proteome</keyword>
<dbReference type="Gene3D" id="3.40.50.150">
    <property type="entry name" value="Vaccinia Virus protein VP39"/>
    <property type="match status" value="1"/>
</dbReference>
<proteinExistence type="predicted"/>
<evidence type="ECO:0000313" key="2">
    <source>
        <dbReference type="Proteomes" id="UP000240883"/>
    </source>
</evidence>
<dbReference type="PANTHER" id="PTHR43591:SF24">
    <property type="entry name" value="2-METHOXY-6-POLYPRENYL-1,4-BENZOQUINOL METHYLASE, MITOCHONDRIAL"/>
    <property type="match status" value="1"/>
</dbReference>
<dbReference type="GO" id="GO:0008168">
    <property type="term" value="F:methyltransferase activity"/>
    <property type="evidence" value="ECO:0007669"/>
    <property type="project" value="UniProtKB-KW"/>
</dbReference>
<dbReference type="SUPFAM" id="SSF53335">
    <property type="entry name" value="S-adenosyl-L-methionine-dependent methyltransferases"/>
    <property type="match status" value="1"/>
</dbReference>
<gene>
    <name evidence="1" type="ORF">BS50DRAFT_632981</name>
</gene>
<dbReference type="AlphaFoldDB" id="A0A2T2NUW3"/>